<keyword evidence="6" id="KW-0472">Membrane</keyword>
<evidence type="ECO:0000256" key="1">
    <source>
        <dbReference type="ARBA" id="ARBA00004571"/>
    </source>
</evidence>
<evidence type="ECO:0000256" key="5">
    <source>
        <dbReference type="ARBA" id="ARBA00022729"/>
    </source>
</evidence>
<dbReference type="Gene3D" id="2.40.160.60">
    <property type="entry name" value="Outer membrane protein transport protein (OMPP1/FadL/TodX)"/>
    <property type="match status" value="1"/>
</dbReference>
<dbReference type="SUPFAM" id="SSF56935">
    <property type="entry name" value="Porins"/>
    <property type="match status" value="1"/>
</dbReference>
<name>A0ABW4ZCR3_9BACT</name>
<organism evidence="8 9">
    <name type="scientific">Rubritalea tangerina</name>
    <dbReference type="NCBI Taxonomy" id="430798"/>
    <lineage>
        <taxon>Bacteria</taxon>
        <taxon>Pseudomonadati</taxon>
        <taxon>Verrucomicrobiota</taxon>
        <taxon>Verrucomicrobiia</taxon>
        <taxon>Verrucomicrobiales</taxon>
        <taxon>Rubritaleaceae</taxon>
        <taxon>Rubritalea</taxon>
    </lineage>
</organism>
<reference evidence="9" key="1">
    <citation type="journal article" date="2019" name="Int. J. Syst. Evol. Microbiol.">
        <title>The Global Catalogue of Microorganisms (GCM) 10K type strain sequencing project: providing services to taxonomists for standard genome sequencing and annotation.</title>
        <authorList>
            <consortium name="The Broad Institute Genomics Platform"/>
            <consortium name="The Broad Institute Genome Sequencing Center for Infectious Disease"/>
            <person name="Wu L."/>
            <person name="Ma J."/>
        </authorList>
    </citation>
    <scope>NUCLEOTIDE SEQUENCE [LARGE SCALE GENOMIC DNA]</scope>
    <source>
        <strain evidence="9">CCUG 57942</strain>
    </source>
</reference>
<sequence length="409" mass="43946">MKHSTSHLTLPSIYLATATMALSAGFQLQERSTSGLGRAFAGEAAIAEDASAIATNAASMLLLDGTQVSAGASYVMPSVKVSGTFNGIPTADPGPAQEALVPYAYISHKLNEDWALGLALHARFGLSTDYADSFLATSLAKKSEITTVYISPKLAYQINQAWSIGAGFDAVNVDATLTNAIPSPVPGLGGATVLDVSGDDWAYGFNLGTMYQCSERTRFGLAYYSKVDFTLEGQARTDTGFPGVLPPTSTTSASAKSTLPQSIELSGFHSLNDKWDLHASFTWTDWSVFDELLINTINGDLPPTPEKWKDVYRVAAGATYHHNDRWTFRAGLAFDESPVPSAELRTLRIPDSDRFWLSAGTTYNINQCYSVDLGYTHIFAKTVQISEGAFQGRAEGHVNLVGLSFNGKF</sequence>
<comment type="caution">
    <text evidence="8">The sequence shown here is derived from an EMBL/GenBank/DDBJ whole genome shotgun (WGS) entry which is preliminary data.</text>
</comment>
<keyword evidence="7" id="KW-0998">Cell outer membrane</keyword>
<keyword evidence="4" id="KW-0812">Transmembrane</keyword>
<dbReference type="RefSeq" id="WP_377178354.1">
    <property type="nucleotide sequence ID" value="NZ_JBHUJB010000049.1"/>
</dbReference>
<keyword evidence="9" id="KW-1185">Reference proteome</keyword>
<dbReference type="Pfam" id="PF03349">
    <property type="entry name" value="Toluene_X"/>
    <property type="match status" value="1"/>
</dbReference>
<comment type="similarity">
    <text evidence="2">Belongs to the OmpP1/FadL family.</text>
</comment>
<keyword evidence="3" id="KW-1134">Transmembrane beta strand</keyword>
<dbReference type="EMBL" id="JBHUJB010000049">
    <property type="protein sequence ID" value="MFD2159669.1"/>
    <property type="molecule type" value="Genomic_DNA"/>
</dbReference>
<protein>
    <submittedName>
        <fullName evidence="8">OmpP1/FadL family transporter</fullName>
    </submittedName>
</protein>
<evidence type="ECO:0000313" key="9">
    <source>
        <dbReference type="Proteomes" id="UP001597389"/>
    </source>
</evidence>
<evidence type="ECO:0000256" key="3">
    <source>
        <dbReference type="ARBA" id="ARBA00022452"/>
    </source>
</evidence>
<evidence type="ECO:0000256" key="6">
    <source>
        <dbReference type="ARBA" id="ARBA00023136"/>
    </source>
</evidence>
<accession>A0ABW4ZCR3</accession>
<proteinExistence type="inferred from homology"/>
<evidence type="ECO:0000256" key="2">
    <source>
        <dbReference type="ARBA" id="ARBA00008163"/>
    </source>
</evidence>
<dbReference type="Proteomes" id="UP001597389">
    <property type="component" value="Unassembled WGS sequence"/>
</dbReference>
<gene>
    <name evidence="8" type="ORF">ACFSW8_12230</name>
</gene>
<comment type="subcellular location">
    <subcellularLocation>
        <location evidence="1">Cell outer membrane</location>
        <topology evidence="1">Multi-pass membrane protein</topology>
    </subcellularLocation>
</comment>
<evidence type="ECO:0000256" key="7">
    <source>
        <dbReference type="ARBA" id="ARBA00023237"/>
    </source>
</evidence>
<keyword evidence="5" id="KW-0732">Signal</keyword>
<evidence type="ECO:0000256" key="4">
    <source>
        <dbReference type="ARBA" id="ARBA00022692"/>
    </source>
</evidence>
<dbReference type="PANTHER" id="PTHR35093">
    <property type="entry name" value="OUTER MEMBRANE PROTEIN NMB0088-RELATED"/>
    <property type="match status" value="1"/>
</dbReference>
<evidence type="ECO:0000313" key="8">
    <source>
        <dbReference type="EMBL" id="MFD2159669.1"/>
    </source>
</evidence>
<dbReference type="InterPro" id="IPR005017">
    <property type="entry name" value="OMPP1/FadL/TodX"/>
</dbReference>
<dbReference type="PANTHER" id="PTHR35093:SF8">
    <property type="entry name" value="OUTER MEMBRANE PROTEIN NMB0088-RELATED"/>
    <property type="match status" value="1"/>
</dbReference>